<protein>
    <submittedName>
        <fullName evidence="1">Uncharacterized protein</fullName>
    </submittedName>
</protein>
<sequence>MPVAAKRSCCLDFRVADGVAVVRTRAFSNAMAPTPPTSTISKMAHKCPFCPRGFSSAIHRQRHLNTVHSDRDLLVSGCAPSDEPPPPTADAEETPAVDSGVLEDPSGVGGGEGAEIADDNEDVSPSNMAARGLSQGTGLATMNAASAFVNESATQFLTRRTCDGVARGAIAGPRPPAGAVRHVFATSVAARIRAYYEALPEASLAEPVVRAGLGDGPSRFRGPAMQSVLRFSLGAGGCGLSRKDQASLGGLLLQLEASQTGEEGGLFTQEFPTEGAFVGGLRQEQHRVVSRLNWLEVPIEVSGKEYFFYHRDLLDVAVNAVRSAKKLDLLGGSLPPAPDGSAQRSSTLNSDLFLQEAAAIKALHGQRARPLLASLHADAAVVSWSGAAYVYPIRAEFPSVLDGGNRWVTIGYIPHIPKAVSRTAKTIQAGSDDRNDLLQRCLAVVLRRFSRASETGIPVLIPNLGTALLVARVGSVVVDYVEERSIYALMGSRSAYVCTQCRVRHGASCAPDTADADPRDVIQTLEAQLAAAERRLVDPRVSLRGPLGKAHSALAFAPALGSMHGLSTGNMNYFRVVSFDLLQVWKLGMLRTLAQRIPGLLKAVCVVEEGAVMGPVQQSLDVLNLRGFEIGRRCRVKAVAPG</sequence>
<dbReference type="Proteomes" id="UP000798662">
    <property type="component" value="Chromosome 3"/>
</dbReference>
<evidence type="ECO:0000313" key="1">
    <source>
        <dbReference type="EMBL" id="KAK1870065.1"/>
    </source>
</evidence>
<gene>
    <name evidence="1" type="ORF">I4F81_012527</name>
</gene>
<accession>A0ACC3CJD1</accession>
<evidence type="ECO:0000313" key="2">
    <source>
        <dbReference type="Proteomes" id="UP000798662"/>
    </source>
</evidence>
<organism evidence="1 2">
    <name type="scientific">Pyropia yezoensis</name>
    <name type="common">Susabi-nori</name>
    <name type="synonym">Porphyra yezoensis</name>
    <dbReference type="NCBI Taxonomy" id="2788"/>
    <lineage>
        <taxon>Eukaryota</taxon>
        <taxon>Rhodophyta</taxon>
        <taxon>Bangiophyceae</taxon>
        <taxon>Bangiales</taxon>
        <taxon>Bangiaceae</taxon>
        <taxon>Pyropia</taxon>
    </lineage>
</organism>
<dbReference type="EMBL" id="CM020620">
    <property type="protein sequence ID" value="KAK1870065.1"/>
    <property type="molecule type" value="Genomic_DNA"/>
</dbReference>
<reference evidence="1" key="1">
    <citation type="submission" date="2019-11" db="EMBL/GenBank/DDBJ databases">
        <title>Nori genome reveals adaptations in red seaweeds to the harsh intertidal environment.</title>
        <authorList>
            <person name="Wang D."/>
            <person name="Mao Y."/>
        </authorList>
    </citation>
    <scope>NUCLEOTIDE SEQUENCE</scope>
    <source>
        <tissue evidence="1">Gametophyte</tissue>
    </source>
</reference>
<comment type="caution">
    <text evidence="1">The sequence shown here is derived from an EMBL/GenBank/DDBJ whole genome shotgun (WGS) entry which is preliminary data.</text>
</comment>
<name>A0ACC3CJD1_PYRYE</name>
<proteinExistence type="predicted"/>
<keyword evidence="2" id="KW-1185">Reference proteome</keyword>